<evidence type="ECO:0000313" key="1">
    <source>
        <dbReference type="EMBL" id="GBL74766.1"/>
    </source>
</evidence>
<gene>
    <name evidence="1" type="ORF">AVEN_243631_1</name>
</gene>
<organism evidence="1 2">
    <name type="scientific">Araneus ventricosus</name>
    <name type="common">Orbweaver spider</name>
    <name type="synonym">Epeira ventricosa</name>
    <dbReference type="NCBI Taxonomy" id="182803"/>
    <lineage>
        <taxon>Eukaryota</taxon>
        <taxon>Metazoa</taxon>
        <taxon>Ecdysozoa</taxon>
        <taxon>Arthropoda</taxon>
        <taxon>Chelicerata</taxon>
        <taxon>Arachnida</taxon>
        <taxon>Araneae</taxon>
        <taxon>Araneomorphae</taxon>
        <taxon>Entelegynae</taxon>
        <taxon>Araneoidea</taxon>
        <taxon>Araneidae</taxon>
        <taxon>Araneus</taxon>
    </lineage>
</organism>
<evidence type="ECO:0000313" key="2">
    <source>
        <dbReference type="Proteomes" id="UP000499080"/>
    </source>
</evidence>
<keyword evidence="2" id="KW-1185">Reference proteome</keyword>
<dbReference type="EMBL" id="BGPR01000006">
    <property type="protein sequence ID" value="GBL74766.1"/>
    <property type="molecule type" value="Genomic_DNA"/>
</dbReference>
<comment type="caution">
    <text evidence="1">The sequence shown here is derived from an EMBL/GenBank/DDBJ whole genome shotgun (WGS) entry which is preliminary data.</text>
</comment>
<protein>
    <submittedName>
        <fullName evidence="1">Uncharacterized protein</fullName>
    </submittedName>
</protein>
<reference evidence="1 2" key="1">
    <citation type="journal article" date="2019" name="Sci. Rep.">
        <title>Orb-weaving spider Araneus ventricosus genome elucidates the spidroin gene catalogue.</title>
        <authorList>
            <person name="Kono N."/>
            <person name="Nakamura H."/>
            <person name="Ohtoshi R."/>
            <person name="Moran D.A.P."/>
            <person name="Shinohara A."/>
            <person name="Yoshida Y."/>
            <person name="Fujiwara M."/>
            <person name="Mori M."/>
            <person name="Tomita M."/>
            <person name="Arakawa K."/>
        </authorList>
    </citation>
    <scope>NUCLEOTIDE SEQUENCE [LARGE SCALE GENOMIC DNA]</scope>
</reference>
<sequence>MDPKTTALNRLRGAFRQTVTKLENYIKQGALENIVVLEAKLSKVETILKKLFELQKRYYELPPEAYLAEADEANEQMETSFEEIEVCLKYLISKHNIDNKSAKLNIKENKTEKLLSVKLPDISPPQFSGKYEEFVETLIPSLLV</sequence>
<dbReference type="AlphaFoldDB" id="A0A4Y2A6A0"/>
<accession>A0A4Y2A6A0</accession>
<dbReference type="OrthoDB" id="5989194at2759"/>
<dbReference type="Proteomes" id="UP000499080">
    <property type="component" value="Unassembled WGS sequence"/>
</dbReference>
<proteinExistence type="predicted"/>
<name>A0A4Y2A6A0_ARAVE</name>